<protein>
    <submittedName>
        <fullName evidence="2">Uncharacterized protein</fullName>
    </submittedName>
</protein>
<proteinExistence type="predicted"/>
<dbReference type="Proteomes" id="UP000054007">
    <property type="component" value="Unassembled WGS sequence"/>
</dbReference>
<organism evidence="2 3">
    <name type="scientific">Cylindrobasidium torrendii FP15055 ss-10</name>
    <dbReference type="NCBI Taxonomy" id="1314674"/>
    <lineage>
        <taxon>Eukaryota</taxon>
        <taxon>Fungi</taxon>
        <taxon>Dikarya</taxon>
        <taxon>Basidiomycota</taxon>
        <taxon>Agaricomycotina</taxon>
        <taxon>Agaricomycetes</taxon>
        <taxon>Agaricomycetidae</taxon>
        <taxon>Agaricales</taxon>
        <taxon>Marasmiineae</taxon>
        <taxon>Physalacriaceae</taxon>
        <taxon>Cylindrobasidium</taxon>
    </lineage>
</organism>
<evidence type="ECO:0000313" key="2">
    <source>
        <dbReference type="EMBL" id="KIY73296.1"/>
    </source>
</evidence>
<gene>
    <name evidence="2" type="ORF">CYLTODRAFT_485727</name>
</gene>
<accession>A0A0D7BUL0</accession>
<evidence type="ECO:0000313" key="3">
    <source>
        <dbReference type="Proteomes" id="UP000054007"/>
    </source>
</evidence>
<dbReference type="EMBL" id="KN880437">
    <property type="protein sequence ID" value="KIY73296.1"/>
    <property type="molecule type" value="Genomic_DNA"/>
</dbReference>
<keyword evidence="1" id="KW-0812">Transmembrane</keyword>
<dbReference type="AlphaFoldDB" id="A0A0D7BUL0"/>
<feature type="transmembrane region" description="Helical" evidence="1">
    <location>
        <begin position="25"/>
        <end position="52"/>
    </location>
</feature>
<sequence>MAAPFKSEKSLLPTHSTSSASSPRIVRAVFVLLVALQLAMGALGLFTFLWTLAQAPDTIGRLWADILADEPVLVGQDSLSVQPTVLDAGDRWQLVFGSIDGHDAVCPGLVECFVPKEDILDHVPNVYEDPYAKGVFLGGGDLKAAGGVTVYPVVVYY</sequence>
<reference evidence="2 3" key="1">
    <citation type="journal article" date="2015" name="Fungal Genet. Biol.">
        <title>Evolution of novel wood decay mechanisms in Agaricales revealed by the genome sequences of Fistulina hepatica and Cylindrobasidium torrendii.</title>
        <authorList>
            <person name="Floudas D."/>
            <person name="Held B.W."/>
            <person name="Riley R."/>
            <person name="Nagy L.G."/>
            <person name="Koehler G."/>
            <person name="Ransdell A.S."/>
            <person name="Younus H."/>
            <person name="Chow J."/>
            <person name="Chiniquy J."/>
            <person name="Lipzen A."/>
            <person name="Tritt A."/>
            <person name="Sun H."/>
            <person name="Haridas S."/>
            <person name="LaButti K."/>
            <person name="Ohm R.A."/>
            <person name="Kues U."/>
            <person name="Blanchette R.A."/>
            <person name="Grigoriev I.V."/>
            <person name="Minto R.E."/>
            <person name="Hibbett D.S."/>
        </authorList>
    </citation>
    <scope>NUCLEOTIDE SEQUENCE [LARGE SCALE GENOMIC DNA]</scope>
    <source>
        <strain evidence="2 3">FP15055 ss-10</strain>
    </source>
</reference>
<keyword evidence="1" id="KW-1133">Transmembrane helix</keyword>
<keyword evidence="3" id="KW-1185">Reference proteome</keyword>
<keyword evidence="1" id="KW-0472">Membrane</keyword>
<name>A0A0D7BUL0_9AGAR</name>
<evidence type="ECO:0000256" key="1">
    <source>
        <dbReference type="SAM" id="Phobius"/>
    </source>
</evidence>